<sequence>MPPHQLLLRAQTVTSLHRRSPSSNPSAPPLWLPRQHLAAC</sequence>
<evidence type="ECO:0000256" key="1">
    <source>
        <dbReference type="SAM" id="MobiDB-lite"/>
    </source>
</evidence>
<reference evidence="2" key="1">
    <citation type="submission" date="2014-09" db="EMBL/GenBank/DDBJ databases">
        <authorList>
            <person name="Magalhaes I.L.F."/>
            <person name="Oliveira U."/>
            <person name="Santos F.R."/>
            <person name="Vidigal T.H.D.A."/>
            <person name="Brescovit A.D."/>
            <person name="Santos A.J."/>
        </authorList>
    </citation>
    <scope>NUCLEOTIDE SEQUENCE</scope>
    <source>
        <tissue evidence="2">Shoot tissue taken approximately 20 cm above the soil surface</tissue>
    </source>
</reference>
<proteinExistence type="predicted"/>
<evidence type="ECO:0000313" key="2">
    <source>
        <dbReference type="EMBL" id="JAD54889.1"/>
    </source>
</evidence>
<dbReference type="EMBL" id="GBRH01243006">
    <property type="protein sequence ID" value="JAD54889.1"/>
    <property type="molecule type" value="Transcribed_RNA"/>
</dbReference>
<accession>A0A0A9AT10</accession>
<reference evidence="2" key="2">
    <citation type="journal article" date="2015" name="Data Brief">
        <title>Shoot transcriptome of the giant reed, Arundo donax.</title>
        <authorList>
            <person name="Barrero R.A."/>
            <person name="Guerrero F.D."/>
            <person name="Moolhuijzen P."/>
            <person name="Goolsby J.A."/>
            <person name="Tidwell J."/>
            <person name="Bellgard S.E."/>
            <person name="Bellgard M.I."/>
        </authorList>
    </citation>
    <scope>NUCLEOTIDE SEQUENCE</scope>
    <source>
        <tissue evidence="2">Shoot tissue taken approximately 20 cm above the soil surface</tissue>
    </source>
</reference>
<feature type="region of interest" description="Disordered" evidence="1">
    <location>
        <begin position="13"/>
        <end position="40"/>
    </location>
</feature>
<protein>
    <submittedName>
        <fullName evidence="2">Uncharacterized protein</fullName>
    </submittedName>
</protein>
<dbReference type="AlphaFoldDB" id="A0A0A9AT10"/>
<name>A0A0A9AT10_ARUDO</name>
<organism evidence="2">
    <name type="scientific">Arundo donax</name>
    <name type="common">Giant reed</name>
    <name type="synonym">Donax arundinaceus</name>
    <dbReference type="NCBI Taxonomy" id="35708"/>
    <lineage>
        <taxon>Eukaryota</taxon>
        <taxon>Viridiplantae</taxon>
        <taxon>Streptophyta</taxon>
        <taxon>Embryophyta</taxon>
        <taxon>Tracheophyta</taxon>
        <taxon>Spermatophyta</taxon>
        <taxon>Magnoliopsida</taxon>
        <taxon>Liliopsida</taxon>
        <taxon>Poales</taxon>
        <taxon>Poaceae</taxon>
        <taxon>PACMAD clade</taxon>
        <taxon>Arundinoideae</taxon>
        <taxon>Arundineae</taxon>
        <taxon>Arundo</taxon>
    </lineage>
</organism>